<sequence>MSPSRNDANQMPVDLATDLRQTVDQVTKEALNVGYRLEQRLTMVRQRRAKQRGDFPVMVAFDGFGTTAHVRVLGRALLKTAGPEDPTAEDASSIRGWRSFTSLPIAFAHVDVRLGGREFRLVADKGGVIDADLEIALEPGIHQAELRTEGSSWATSRMTVVSQTQKIGVVSDIDDTVMVTALPRPLLAAWNSFVLNEHARTPTPGMAVLMERLTKKHPGAPFIYLSTGAWNVAPTLRRFLSRNAYPAGALLLTDWGPTTDRWFRSGPRHKVENLEHLAKDFPDVKWILIGDDGQHDPEIYGEFAQRYPEHVAAVVIRNLSPAEAVLASGQLLAEDGPRIPEGIPLIEANDGATIAEKLVEVGLL</sequence>
<evidence type="ECO:0000259" key="1">
    <source>
        <dbReference type="Pfam" id="PF09949"/>
    </source>
</evidence>
<organism evidence="2 3">
    <name type="scientific">Kocuria subflava</name>
    <dbReference type="NCBI Taxonomy" id="1736139"/>
    <lineage>
        <taxon>Bacteria</taxon>
        <taxon>Bacillati</taxon>
        <taxon>Actinomycetota</taxon>
        <taxon>Actinomycetes</taxon>
        <taxon>Micrococcales</taxon>
        <taxon>Micrococcaceae</taxon>
        <taxon>Kocuria</taxon>
    </lineage>
</organism>
<dbReference type="GO" id="GO:0008195">
    <property type="term" value="F:phosphatidate phosphatase activity"/>
    <property type="evidence" value="ECO:0007669"/>
    <property type="project" value="InterPro"/>
</dbReference>
<protein>
    <submittedName>
        <fullName evidence="2">DUF2183 domain-containing protein</fullName>
    </submittedName>
</protein>
<dbReference type="Pfam" id="PF09949">
    <property type="entry name" value="APP1_cat"/>
    <property type="match status" value="1"/>
</dbReference>
<dbReference type="InterPro" id="IPR052935">
    <property type="entry name" value="Mg2+_PAP"/>
</dbReference>
<proteinExistence type="predicted"/>
<dbReference type="InterPro" id="IPR019236">
    <property type="entry name" value="APP1_cat"/>
</dbReference>
<reference evidence="2 3" key="1">
    <citation type="submission" date="2020-02" db="EMBL/GenBank/DDBJ databases">
        <authorList>
            <person name="Sun Q."/>
        </authorList>
    </citation>
    <scope>NUCLEOTIDE SEQUENCE [LARGE SCALE GENOMIC DNA]</scope>
    <source>
        <strain evidence="2 3">YIM 13062</strain>
    </source>
</reference>
<dbReference type="PANTHER" id="PTHR28208">
    <property type="entry name" value="PHOSPHATIDATE PHOSPHATASE APP1"/>
    <property type="match status" value="1"/>
</dbReference>
<dbReference type="EMBL" id="JAAVUN010000002">
    <property type="protein sequence ID" value="NKE08669.1"/>
    <property type="molecule type" value="Genomic_DNA"/>
</dbReference>
<dbReference type="AlphaFoldDB" id="A0A846TPC6"/>
<feature type="domain" description="Phosphatidate phosphatase APP1 catalytic" evidence="1">
    <location>
        <begin position="167"/>
        <end position="318"/>
    </location>
</feature>
<evidence type="ECO:0000313" key="3">
    <source>
        <dbReference type="Proteomes" id="UP000521379"/>
    </source>
</evidence>
<dbReference type="PANTHER" id="PTHR28208:SF3">
    <property type="entry name" value="PHOSPHATIDATE PHOSPHATASE APP1"/>
    <property type="match status" value="1"/>
</dbReference>
<comment type="caution">
    <text evidence="2">The sequence shown here is derived from an EMBL/GenBank/DDBJ whole genome shotgun (WGS) entry which is preliminary data.</text>
</comment>
<dbReference type="RefSeq" id="WP_119932459.1">
    <property type="nucleotide sequence ID" value="NZ_JAAVUN010000002.1"/>
</dbReference>
<dbReference type="Proteomes" id="UP000521379">
    <property type="component" value="Unassembled WGS sequence"/>
</dbReference>
<keyword evidence="3" id="KW-1185">Reference proteome</keyword>
<gene>
    <name evidence="2" type="ORF">GTW58_01635</name>
</gene>
<accession>A0A846TPC6</accession>
<name>A0A846TPC6_9MICC</name>
<evidence type="ECO:0000313" key="2">
    <source>
        <dbReference type="EMBL" id="NKE08669.1"/>
    </source>
</evidence>